<dbReference type="InterPro" id="IPR050585">
    <property type="entry name" value="Xaa-Pro_dipeptidyl-ppase/CocE"/>
</dbReference>
<dbReference type="GO" id="GO:0008236">
    <property type="term" value="F:serine-type peptidase activity"/>
    <property type="evidence" value="ECO:0007669"/>
    <property type="project" value="InterPro"/>
</dbReference>
<dbReference type="InterPro" id="IPR029058">
    <property type="entry name" value="AB_hydrolase_fold"/>
</dbReference>
<dbReference type="Pfam" id="PF00326">
    <property type="entry name" value="Peptidase_S9"/>
    <property type="match status" value="1"/>
</dbReference>
<evidence type="ECO:0000313" key="3">
    <source>
        <dbReference type="Proteomes" id="UP000278587"/>
    </source>
</evidence>
<feature type="domain" description="Peptidase S9 prolyl oligopeptidase catalytic" evidence="1">
    <location>
        <begin position="441"/>
        <end position="646"/>
    </location>
</feature>
<dbReference type="EMBL" id="RBOC01000160">
    <property type="protein sequence ID" value="RMM06165.1"/>
    <property type="molecule type" value="Genomic_DNA"/>
</dbReference>
<name>A0A3M6GIT8_9PSED</name>
<protein>
    <submittedName>
        <fullName evidence="2">Peptidase S9, prolyl oligopeptidase active site region</fullName>
    </submittedName>
</protein>
<dbReference type="Gene3D" id="2.120.10.30">
    <property type="entry name" value="TolB, C-terminal domain"/>
    <property type="match status" value="1"/>
</dbReference>
<dbReference type="GO" id="GO:0006508">
    <property type="term" value="P:proteolysis"/>
    <property type="evidence" value="ECO:0007669"/>
    <property type="project" value="InterPro"/>
</dbReference>
<dbReference type="PANTHER" id="PTHR43056">
    <property type="entry name" value="PEPTIDASE S9 PROLYL OLIGOPEPTIDASE"/>
    <property type="match status" value="1"/>
</dbReference>
<dbReference type="Gene3D" id="3.40.50.1820">
    <property type="entry name" value="alpha/beta hydrolase"/>
    <property type="match status" value="1"/>
</dbReference>
<sequence length="647" mass="71002">MTPPMPTRCAASPTITESSLRLVTSPKPLLKPLKSWPFAMTETHDSSQNPPERLSAAQAVAAGVDFAELDASSAGLFWNEYRPEDGACRIWHWSANSKRCLTPPGFSVRSRVYEYGGGSFCLADDAVVFVNESDQQLYRQALDASVPVQLTEGSKRYGGLFFSGGRILAVEEDHNTHRLVAIDLTDGQRQLLAEGADFYASPIISADGQRLAWIEWQRPHQPWTSTRLMCAAKQDDGHWASAQCVAGNGAQESLQQPRFDAHGRLYCLTDRAGFWQPWGESPSGFTPLPARPADHASAPWQLGSCTWLPINDGYLASWFEDGASVLGLCQADSGVEDFSVGYSRFRSLAIDEAFVYCIAASAISTSAVVAISRHDASVQVLAGGGSPLPPEQISRPQTLCYPSGGAEAYGYFYPAMTGVQKPPLVVFIHGGPTSACYPVLDPRIQYWTHRGFAVADLNYRGSSGYGRVYRQGLHLTWGVADVEDACAVVKHLAERGLIDERQAFIRGGSAGGYTTLCALAFHDVFRAGASLYGVSDPVALARATHKFEGDYLDWLIGDPDKDIERYRARTPLLHADRINVPVIFFQGELDAVVVPEQTRTMFKALQESGIKTQAHFYADEHHGFRKASNLADALEKEWRFYREVLDA</sequence>
<comment type="caution">
    <text evidence="2">The sequence shown here is derived from an EMBL/GenBank/DDBJ whole genome shotgun (WGS) entry which is preliminary data.</text>
</comment>
<dbReference type="Proteomes" id="UP000278587">
    <property type="component" value="Unassembled WGS sequence"/>
</dbReference>
<dbReference type="SUPFAM" id="SSF53474">
    <property type="entry name" value="alpha/beta-Hydrolases"/>
    <property type="match status" value="1"/>
</dbReference>
<reference evidence="2 3" key="1">
    <citation type="submission" date="2018-08" db="EMBL/GenBank/DDBJ databases">
        <title>Recombination of ecologically and evolutionarily significant loci maintains genetic cohesion in the Pseudomonas syringae species complex.</title>
        <authorList>
            <person name="Dillon M."/>
            <person name="Thakur S."/>
            <person name="Almeida R.N.D."/>
            <person name="Weir B.S."/>
            <person name="Guttman D.S."/>
        </authorList>
    </citation>
    <scope>NUCLEOTIDE SEQUENCE [LARGE SCALE GENOMIC DNA]</scope>
    <source>
        <strain evidence="2 3">ICMP 4086</strain>
    </source>
</reference>
<dbReference type="AlphaFoldDB" id="A0A3M6GIT8"/>
<accession>A0A3M6GIT8</accession>
<dbReference type="InterPro" id="IPR001375">
    <property type="entry name" value="Peptidase_S9_cat"/>
</dbReference>
<organism evidence="2 3">
    <name type="scientific">Pseudomonas caricapapayae</name>
    <dbReference type="NCBI Taxonomy" id="46678"/>
    <lineage>
        <taxon>Bacteria</taxon>
        <taxon>Pseudomonadati</taxon>
        <taxon>Pseudomonadota</taxon>
        <taxon>Gammaproteobacteria</taxon>
        <taxon>Pseudomonadales</taxon>
        <taxon>Pseudomonadaceae</taxon>
        <taxon>Pseudomonas</taxon>
    </lineage>
</organism>
<dbReference type="PANTHER" id="PTHR43056:SF5">
    <property type="entry name" value="PEPTIDASE S9 PROLYL OLIGOPEPTIDASE CATALYTIC DOMAIN-CONTAINING PROTEIN"/>
    <property type="match status" value="1"/>
</dbReference>
<dbReference type="SUPFAM" id="SSF82171">
    <property type="entry name" value="DPP6 N-terminal domain-like"/>
    <property type="match status" value="1"/>
</dbReference>
<evidence type="ECO:0000313" key="2">
    <source>
        <dbReference type="EMBL" id="RMM06165.1"/>
    </source>
</evidence>
<gene>
    <name evidence="2" type="ORF">ALQ84_05014</name>
</gene>
<evidence type="ECO:0000259" key="1">
    <source>
        <dbReference type="Pfam" id="PF00326"/>
    </source>
</evidence>
<proteinExistence type="predicted"/>
<dbReference type="InterPro" id="IPR011042">
    <property type="entry name" value="6-blade_b-propeller_TolB-like"/>
</dbReference>